<feature type="region of interest" description="Disordered" evidence="1">
    <location>
        <begin position="1052"/>
        <end position="1072"/>
    </location>
</feature>
<dbReference type="InParanoid" id="A0A151Z933"/>
<feature type="region of interest" description="Disordered" evidence="1">
    <location>
        <begin position="975"/>
        <end position="1033"/>
    </location>
</feature>
<dbReference type="GO" id="GO:0016604">
    <property type="term" value="C:nuclear body"/>
    <property type="evidence" value="ECO:0007669"/>
    <property type="project" value="TreeGrafter"/>
</dbReference>
<organism evidence="5 6">
    <name type="scientific">Tieghemostelium lacteum</name>
    <name type="common">Slime mold</name>
    <name type="synonym">Dictyostelium lacteum</name>
    <dbReference type="NCBI Taxonomy" id="361077"/>
    <lineage>
        <taxon>Eukaryota</taxon>
        <taxon>Amoebozoa</taxon>
        <taxon>Evosea</taxon>
        <taxon>Eumycetozoa</taxon>
        <taxon>Dictyostelia</taxon>
        <taxon>Dictyosteliales</taxon>
        <taxon>Raperosteliaceae</taxon>
        <taxon>Tieghemostelium</taxon>
    </lineage>
</organism>
<keyword evidence="5" id="KW-0378">Hydrolase</keyword>
<dbReference type="InterPro" id="IPR045055">
    <property type="entry name" value="DNA2/NAM7-like"/>
</dbReference>
<dbReference type="InterPro" id="IPR024481">
    <property type="entry name" value="Helicase_Sen1_N"/>
</dbReference>
<feature type="domain" description="DNA2/NAM7 helicase-like C-terminal" evidence="4">
    <location>
        <begin position="1646"/>
        <end position="1833"/>
    </location>
</feature>
<evidence type="ECO:0000259" key="3">
    <source>
        <dbReference type="Pfam" id="PF13086"/>
    </source>
</evidence>
<dbReference type="GO" id="GO:0004386">
    <property type="term" value="F:helicase activity"/>
    <property type="evidence" value="ECO:0007669"/>
    <property type="project" value="InterPro"/>
</dbReference>
<dbReference type="GO" id="GO:0004519">
    <property type="term" value="F:endonuclease activity"/>
    <property type="evidence" value="ECO:0007669"/>
    <property type="project" value="UniProtKB-KW"/>
</dbReference>
<dbReference type="GO" id="GO:0006369">
    <property type="term" value="P:termination of RNA polymerase II transcription"/>
    <property type="evidence" value="ECO:0007669"/>
    <property type="project" value="TreeGrafter"/>
</dbReference>
<keyword evidence="6" id="KW-1185">Reference proteome</keyword>
<dbReference type="Proteomes" id="UP000076078">
    <property type="component" value="Unassembled WGS sequence"/>
</dbReference>
<dbReference type="GO" id="GO:0001147">
    <property type="term" value="F:transcription termination site sequence-specific DNA binding"/>
    <property type="evidence" value="ECO:0007669"/>
    <property type="project" value="TreeGrafter"/>
</dbReference>
<dbReference type="PANTHER" id="PTHR10887">
    <property type="entry name" value="DNA2/NAM7 HELICASE FAMILY"/>
    <property type="match status" value="1"/>
</dbReference>
<feature type="compositionally biased region" description="Basic and acidic residues" evidence="1">
    <location>
        <begin position="1922"/>
        <end position="1934"/>
    </location>
</feature>
<reference evidence="5 6" key="1">
    <citation type="submission" date="2015-12" db="EMBL/GenBank/DDBJ databases">
        <title>Dictyostelia acquired genes for synthesis and detection of signals that induce cell-type specialization by lateral gene transfer from prokaryotes.</title>
        <authorList>
            <person name="Gloeckner G."/>
            <person name="Schaap P."/>
        </authorList>
    </citation>
    <scope>NUCLEOTIDE SEQUENCE [LARGE SCALE GENOMIC DNA]</scope>
    <source>
        <strain evidence="5 6">TK</strain>
    </source>
</reference>
<dbReference type="InterPro" id="IPR041677">
    <property type="entry name" value="DNA2/NAM7_AAA_11"/>
</dbReference>
<dbReference type="Pfam" id="PF13087">
    <property type="entry name" value="AAA_12"/>
    <property type="match status" value="1"/>
</dbReference>
<name>A0A151Z933_TIELA</name>
<protein>
    <submittedName>
        <fullName evidence="5">Putative splicing endonuclease</fullName>
    </submittedName>
</protein>
<dbReference type="OMA" id="REYMALH"/>
<dbReference type="SUPFAM" id="SSF52540">
    <property type="entry name" value="P-loop containing nucleoside triphosphate hydrolases"/>
    <property type="match status" value="1"/>
</dbReference>
<keyword evidence="5" id="KW-0255">Endonuclease</keyword>
<feature type="compositionally biased region" description="Low complexity" evidence="1">
    <location>
        <begin position="1052"/>
        <end position="1071"/>
    </location>
</feature>
<dbReference type="STRING" id="361077.A0A151Z933"/>
<dbReference type="OrthoDB" id="6513042at2759"/>
<dbReference type="InterPro" id="IPR027417">
    <property type="entry name" value="P-loop_NTPase"/>
</dbReference>
<proteinExistence type="predicted"/>
<dbReference type="PANTHER" id="PTHR10887:SF495">
    <property type="entry name" value="HELICASE SENATAXIN ISOFORM X1-RELATED"/>
    <property type="match status" value="1"/>
</dbReference>
<dbReference type="FunFam" id="3.40.50.300:FF:001576">
    <property type="entry name" value="tRNA-splicing endonuclease, putative"/>
    <property type="match status" value="1"/>
</dbReference>
<dbReference type="CDD" id="cd18042">
    <property type="entry name" value="DEXXQc_SETX"/>
    <property type="match status" value="1"/>
</dbReference>
<accession>A0A151Z933</accession>
<dbReference type="Gene3D" id="3.40.50.300">
    <property type="entry name" value="P-loop containing nucleotide triphosphate hydrolases"/>
    <property type="match status" value="2"/>
</dbReference>
<dbReference type="EMBL" id="LODT01000037">
    <property type="protein sequence ID" value="KYQ90443.1"/>
    <property type="molecule type" value="Genomic_DNA"/>
</dbReference>
<feature type="compositionally biased region" description="Low complexity" evidence="1">
    <location>
        <begin position="975"/>
        <end position="1031"/>
    </location>
</feature>
<dbReference type="Pfam" id="PF13086">
    <property type="entry name" value="AAA_11"/>
    <property type="match status" value="1"/>
</dbReference>
<dbReference type="Pfam" id="PF12726">
    <property type="entry name" value="SEN1_N"/>
    <property type="match status" value="1"/>
</dbReference>
<evidence type="ECO:0000259" key="4">
    <source>
        <dbReference type="Pfam" id="PF13087"/>
    </source>
</evidence>
<evidence type="ECO:0000313" key="6">
    <source>
        <dbReference type="Proteomes" id="UP000076078"/>
    </source>
</evidence>
<dbReference type="InterPro" id="IPR047187">
    <property type="entry name" value="SF1_C_Upf1"/>
</dbReference>
<dbReference type="CDD" id="cd18808">
    <property type="entry name" value="SF1_C_Upf1"/>
    <property type="match status" value="1"/>
</dbReference>
<feature type="region of interest" description="Disordered" evidence="1">
    <location>
        <begin position="1882"/>
        <end position="1934"/>
    </location>
</feature>
<feature type="domain" description="DNA2/NAM7 helicase helicase" evidence="3">
    <location>
        <begin position="1356"/>
        <end position="1639"/>
    </location>
</feature>
<evidence type="ECO:0000259" key="2">
    <source>
        <dbReference type="Pfam" id="PF12726"/>
    </source>
</evidence>
<comment type="caution">
    <text evidence="5">The sequence shown here is derived from an EMBL/GenBank/DDBJ whole genome shotgun (WGS) entry which is preliminary data.</text>
</comment>
<evidence type="ECO:0000256" key="1">
    <source>
        <dbReference type="SAM" id="MobiDB-lite"/>
    </source>
</evidence>
<evidence type="ECO:0000313" key="5">
    <source>
        <dbReference type="EMBL" id="KYQ90443.1"/>
    </source>
</evidence>
<feature type="domain" description="Helicase Sen1 N-terminal" evidence="2">
    <location>
        <begin position="79"/>
        <end position="322"/>
    </location>
</feature>
<keyword evidence="5" id="KW-0540">Nuclease</keyword>
<sequence>MDSSSLSIQEINKIEEDEKLLVQQWLKEDQFLPDDSLDKAIDYLKDKKHVWCHHYTVMKHLLIISEETEKVNNFVVKTAEDQLVQCLDCATKYHKVKKTTLQESEEYLQKESVELIKGALIIRDQERCIKNLEKYTLDYLHQLSVLLHEIFHQTELLENATLRNLFYSKLDEVVENYSLSFNNPAHKVSGIYILLFNERPTLREWAISNLPKMGKSVDSDQFQSVYPVMFTLFQFLQAHQLGKPTDTYFSSNINDIWFGLSLLIKDFNLTAFKNLVFMYFPNFLIVLLKELELLKDKVNDKYIECLLTIFNILKFEAWSYVGLTINAKSIVKHLLLLFNMSFDKEDLQKNILNLVSIILDYSEFPYEVVSIDDNDDEVTIIEQIPTAKSEKMDDDDVIMVDGFGQQKSVKEENKLLSDIIIEHILSRCLPDNKQCRSSVKTHAFEMLIDIQLKRFKDKSTPPPTERISEWGKRLVNYTVVKPFQGIEPNIQVIPKAIELINLILVRSAIQLRSGFQYLYHGNESLIQKVQSDPCTFWCSQIWSNLLMMPPKSIPYSTHNIIFKIHRIIGLLQIPAKYNTGGNLMSVPSIYQCLKEYQGLMTQYLTTYKMQWPFLISKSPMDTTIQLDITDSEMFVKSIFSFVISPCVAIRDSYKPLLMLKNKSDTITMAFKESFKKSPQDGLKGVLGTLRDVCLLLGVDKCSESIGSIFYYVNHLFYLLYHSMSSTYKLTYFQPYSDVFWSIIESVLSRRDCSDISEIKYLFEWWKSSFSFLSQYRYCSIRSSPLPSFILSQIQKESKFLFLSSEQYPQQIRNHLKVEKNSSGQISISTIDFLANFEELYDDIANVYGEEVTDDEFLTENISSSIIFNYNLWFKDFIYWYGLNDTYQLNWYESLIEILKQIKKYRIKQIDGIMTKVKLILDKPHKSIKEDVYAVLKKHYEQLDNMLKQADPVKPVVDSAPQQQVKVVFQEWQKHPSTSSSFSSSSSHNKPLPPSSSYSSSKHHSSNNNYNNNYNNNSSNNNNNNNNSGNGSLYRSAASSAVSIQKPLIPPSFSSKSTSFGSTSSSSNSGKYSGKDFSEILGDSGMDVFDSYYPTSKDPKDKKKTMLVDLPNLRNLGKSKTKLSENITQHLPKVENLYKIILTWQTDLSQVEKTQGLKSIPNTFDNLDEYIQIFEPLLLEEFKAQVYKSMEEQTYQPINVTVDDLMSESDFHICDFMIDANGSNEDILNEDMVLISKSIAGVKCEAFGKVEKREKREKKRGGGGGFRSFLKIRLYKKQGSDSKIFISNHLKIESSWTIQKITSLSTLGREYIALHSVGRTPLGSAIISPNLTSTSTTGHIPPYTLPPSLKNALSNDLNEGQWNALNSSLTPRGFTLIQGPPGTGKTKTIMALLASYLAVFNKGNEMKKDVKFANQVKILVCAPSNAAVDEIASRIIRCGILNEQGVPFNPSIVRIGNLIHIDPEVQQISLDRLLERELKVGGNQVSHEQNKLMDIKKKQEENEKKREKYSLKIQELTKLRQTSDDETISHKLTKLYNKKNRVNNDLNYTKETERKAYESVENSKRNMVTNLLKKAQIILSTLSSSGHDTINNCIKKFDLVIIDEAAQAVELSNLIPLKHDVQKCILVGDPNQLPPTTISKLSVQYQYEMSLFQRLKNCRLPVLILKTQYRMHPAISRFPSQHFYEDQLINGPNVQQYKQKFYSDPRFGPLAFYDITDSSEDQHRSHSLRNVQESNLVCLLIRDLIQKYSECTKMSIGVITPYKQQQKDIELRLKHHSFIEVNTIDGFQGREKDIIIFSCVRAHKGGSIGFLSDVRRMNVGLTRAKFSLIVIGHSNLLVQNPDWSKLINHIKKQSNSYFPIGSNDINKGIIPTYHLPQLIQNISSSSSTSSNSKSSLSNSTTTTSSSNSNNNNNNIDKNIVVKTETKSEETSVENRDVKKIKTEKHINDDELILSPTDLRNIINQEKTTVNRNDLEPNDLRILLDSEKDKLNKNKRKFEAN</sequence>
<gene>
    <name evidence="5" type="ORF">DLAC_09065</name>
</gene>
<dbReference type="InterPro" id="IPR041679">
    <property type="entry name" value="DNA2/NAM7-like_C"/>
</dbReference>
<feature type="compositionally biased region" description="Low complexity" evidence="1">
    <location>
        <begin position="1882"/>
        <end position="1913"/>
    </location>
</feature>